<dbReference type="EMBL" id="MU277213">
    <property type="protein sequence ID" value="KAI0061379.1"/>
    <property type="molecule type" value="Genomic_DNA"/>
</dbReference>
<comment type="caution">
    <text evidence="1">The sequence shown here is derived from an EMBL/GenBank/DDBJ whole genome shotgun (WGS) entry which is preliminary data.</text>
</comment>
<reference evidence="1" key="2">
    <citation type="journal article" date="2022" name="New Phytol.">
        <title>Evolutionary transition to the ectomycorrhizal habit in the genomes of a hyperdiverse lineage of mushroom-forming fungi.</title>
        <authorList>
            <person name="Looney B."/>
            <person name="Miyauchi S."/>
            <person name="Morin E."/>
            <person name="Drula E."/>
            <person name="Courty P.E."/>
            <person name="Kohler A."/>
            <person name="Kuo A."/>
            <person name="LaButti K."/>
            <person name="Pangilinan J."/>
            <person name="Lipzen A."/>
            <person name="Riley R."/>
            <person name="Andreopoulos W."/>
            <person name="He G."/>
            <person name="Johnson J."/>
            <person name="Nolan M."/>
            <person name="Tritt A."/>
            <person name="Barry K.W."/>
            <person name="Grigoriev I.V."/>
            <person name="Nagy L.G."/>
            <person name="Hibbett D."/>
            <person name="Henrissat B."/>
            <person name="Matheny P.B."/>
            <person name="Labbe J."/>
            <person name="Martin F.M."/>
        </authorList>
    </citation>
    <scope>NUCLEOTIDE SEQUENCE</scope>
    <source>
        <strain evidence="1">HHB10654</strain>
    </source>
</reference>
<evidence type="ECO:0000313" key="1">
    <source>
        <dbReference type="EMBL" id="KAI0061379.1"/>
    </source>
</evidence>
<accession>A0ACB8SYA9</accession>
<name>A0ACB8SYA9_9AGAM</name>
<protein>
    <submittedName>
        <fullName evidence="1">Uncharacterized protein</fullName>
    </submittedName>
</protein>
<keyword evidence="2" id="KW-1185">Reference proteome</keyword>
<dbReference type="Proteomes" id="UP000814140">
    <property type="component" value="Unassembled WGS sequence"/>
</dbReference>
<evidence type="ECO:0000313" key="2">
    <source>
        <dbReference type="Proteomes" id="UP000814140"/>
    </source>
</evidence>
<gene>
    <name evidence="1" type="ORF">BV25DRAFT_1826892</name>
</gene>
<proteinExistence type="predicted"/>
<reference evidence="1" key="1">
    <citation type="submission" date="2021-03" db="EMBL/GenBank/DDBJ databases">
        <authorList>
            <consortium name="DOE Joint Genome Institute"/>
            <person name="Ahrendt S."/>
            <person name="Looney B.P."/>
            <person name="Miyauchi S."/>
            <person name="Morin E."/>
            <person name="Drula E."/>
            <person name="Courty P.E."/>
            <person name="Chicoki N."/>
            <person name="Fauchery L."/>
            <person name="Kohler A."/>
            <person name="Kuo A."/>
            <person name="Labutti K."/>
            <person name="Pangilinan J."/>
            <person name="Lipzen A."/>
            <person name="Riley R."/>
            <person name="Andreopoulos W."/>
            <person name="He G."/>
            <person name="Johnson J."/>
            <person name="Barry K.W."/>
            <person name="Grigoriev I.V."/>
            <person name="Nagy L."/>
            <person name="Hibbett D."/>
            <person name="Henrissat B."/>
            <person name="Matheny P.B."/>
            <person name="Labbe J."/>
            <person name="Martin F."/>
        </authorList>
    </citation>
    <scope>NUCLEOTIDE SEQUENCE</scope>
    <source>
        <strain evidence="1">HHB10654</strain>
    </source>
</reference>
<sequence length="56" mass="6208">MPRLPVSPSPRPTLLPPVAPRLDRMPVPQCIPGTDIRKGVDDFVEVGLPPRSRRQV</sequence>
<organism evidence="1 2">
    <name type="scientific">Artomyces pyxidatus</name>
    <dbReference type="NCBI Taxonomy" id="48021"/>
    <lineage>
        <taxon>Eukaryota</taxon>
        <taxon>Fungi</taxon>
        <taxon>Dikarya</taxon>
        <taxon>Basidiomycota</taxon>
        <taxon>Agaricomycotina</taxon>
        <taxon>Agaricomycetes</taxon>
        <taxon>Russulales</taxon>
        <taxon>Auriscalpiaceae</taxon>
        <taxon>Artomyces</taxon>
    </lineage>
</organism>